<evidence type="ECO:0000313" key="3">
    <source>
        <dbReference type="Proteomes" id="UP001652621"/>
    </source>
</evidence>
<dbReference type="VEuPathDB" id="VectorBase:MDOMA2_005317"/>
<dbReference type="EnsemblMetazoa" id="MDOA003564-RA">
    <property type="protein sequence ID" value="MDOA003564-PA"/>
    <property type="gene ID" value="MDOA003564"/>
</dbReference>
<dbReference type="PANTHER" id="PTHR20987">
    <property type="entry name" value="CHITIN-BINDING TYPE-2 DOMAIN-CONTAINING PROTEIN-RELATED"/>
    <property type="match status" value="1"/>
</dbReference>
<reference evidence="2" key="1">
    <citation type="submission" date="2020-05" db="UniProtKB">
        <authorList>
            <consortium name="EnsemblMetazoa"/>
        </authorList>
    </citation>
    <scope>IDENTIFICATION</scope>
    <source>
        <strain evidence="2">Aabys</strain>
    </source>
</reference>
<organism evidence="2">
    <name type="scientific">Musca domestica</name>
    <name type="common">House fly</name>
    <dbReference type="NCBI Taxonomy" id="7370"/>
    <lineage>
        <taxon>Eukaryota</taxon>
        <taxon>Metazoa</taxon>
        <taxon>Ecdysozoa</taxon>
        <taxon>Arthropoda</taxon>
        <taxon>Hexapoda</taxon>
        <taxon>Insecta</taxon>
        <taxon>Pterygota</taxon>
        <taxon>Neoptera</taxon>
        <taxon>Endopterygota</taxon>
        <taxon>Diptera</taxon>
        <taxon>Brachycera</taxon>
        <taxon>Muscomorpha</taxon>
        <taxon>Muscoidea</taxon>
        <taxon>Muscidae</taxon>
        <taxon>Musca</taxon>
    </lineage>
</organism>
<dbReference type="GO" id="GO:0008061">
    <property type="term" value="F:chitin binding"/>
    <property type="evidence" value="ECO:0007669"/>
    <property type="project" value="InterPro"/>
</dbReference>
<dbReference type="GO" id="GO:0005576">
    <property type="term" value="C:extracellular region"/>
    <property type="evidence" value="ECO:0007669"/>
    <property type="project" value="InterPro"/>
</dbReference>
<dbReference type="Gene3D" id="2.170.140.10">
    <property type="entry name" value="Chitin binding domain"/>
    <property type="match status" value="1"/>
</dbReference>
<keyword evidence="3" id="KW-1185">Reference proteome</keyword>
<dbReference type="AlphaFoldDB" id="A0A1I8MCR1"/>
<dbReference type="InterPro" id="IPR036508">
    <property type="entry name" value="Chitin-bd_dom_sf"/>
</dbReference>
<accession>A0A1I8MCR1</accession>
<dbReference type="SUPFAM" id="SSF57625">
    <property type="entry name" value="Invertebrate chitin-binding proteins"/>
    <property type="match status" value="1"/>
</dbReference>
<dbReference type="OrthoDB" id="7925580at2759"/>
<dbReference type="Proteomes" id="UP001652621">
    <property type="component" value="Unplaced"/>
</dbReference>
<dbReference type="Pfam" id="PF01607">
    <property type="entry name" value="CBM_14"/>
    <property type="match status" value="1"/>
</dbReference>
<dbReference type="STRING" id="7370.A0A1I8MCR1"/>
<dbReference type="eggNOG" id="ENOG502T806">
    <property type="taxonomic scope" value="Eukaryota"/>
</dbReference>
<name>A0A1I8MCR1_MUSDO</name>
<protein>
    <submittedName>
        <fullName evidence="4">Uncharacterized protein LOC101899923</fullName>
    </submittedName>
</protein>
<sequence>MFACKRLCESPLRIVFQTLTMKFFISLALFASLAIVAVNALAGQSACRDPSEVGQTYPHHWDPSKYWFCEKLNEVAVEKDCPKDTAYMHLLKACIPWANWVWKKPENPPTVA</sequence>
<evidence type="ECO:0000259" key="1">
    <source>
        <dbReference type="Pfam" id="PF01607"/>
    </source>
</evidence>
<dbReference type="VEuPathDB" id="VectorBase:MDOA003564"/>
<feature type="domain" description="Chitin-binding type-2" evidence="1">
    <location>
        <begin position="55"/>
        <end position="99"/>
    </location>
</feature>
<reference evidence="4" key="2">
    <citation type="submission" date="2025-04" db="UniProtKB">
        <authorList>
            <consortium name="RefSeq"/>
        </authorList>
    </citation>
    <scope>IDENTIFICATION</scope>
    <source>
        <strain evidence="4">Aabys</strain>
    </source>
</reference>
<evidence type="ECO:0000313" key="4">
    <source>
        <dbReference type="RefSeq" id="XP_005184776.1"/>
    </source>
</evidence>
<dbReference type="InterPro" id="IPR002557">
    <property type="entry name" value="Chitin-bd_dom"/>
</dbReference>
<evidence type="ECO:0000313" key="2">
    <source>
        <dbReference type="EnsemblMetazoa" id="MDOA003564-PA"/>
    </source>
</evidence>
<dbReference type="PANTHER" id="PTHR20987:SF0">
    <property type="entry name" value="CHITIN-BINDING TYPE-2 DOMAIN-CONTAINING PROTEIN-RELATED"/>
    <property type="match status" value="1"/>
</dbReference>
<dbReference type="KEGG" id="mde:101899923"/>
<dbReference type="RefSeq" id="XP_005184776.1">
    <property type="nucleotide sequence ID" value="XM_005184719.3"/>
</dbReference>
<proteinExistence type="predicted"/>
<gene>
    <name evidence="2" type="primary">101899923</name>
    <name evidence="4" type="synonym">LOC101899923</name>
</gene>
<dbReference type="GeneID" id="101899923"/>